<dbReference type="KEGG" id="psl:Psta_1864"/>
<sequence length="75" mass="8350">MAQRSAEEHLIDLEILITHLDRKVEVLSQVVREQAEQIDRLQRALTRQAAQSSASASMLDSSGDDAAEDSQPENF</sequence>
<dbReference type="HOGENOM" id="CLU_2667900_0_0_0"/>
<feature type="compositionally biased region" description="Acidic residues" evidence="1">
    <location>
        <begin position="62"/>
        <end position="75"/>
    </location>
</feature>
<gene>
    <name evidence="2" type="ordered locus">Psta_1864</name>
</gene>
<dbReference type="InterPro" id="IPR007236">
    <property type="entry name" value="SlyX"/>
</dbReference>
<name>D2QZQ5_PIRSD</name>
<accession>D2QZQ5</accession>
<dbReference type="Pfam" id="PF04102">
    <property type="entry name" value="SlyX"/>
    <property type="match status" value="1"/>
</dbReference>
<reference evidence="2 3" key="1">
    <citation type="journal article" date="2009" name="Stand. Genomic Sci.">
        <title>Complete genome sequence of Pirellula staleyi type strain (ATCC 27377).</title>
        <authorList>
            <person name="Clum A."/>
            <person name="Tindall B.J."/>
            <person name="Sikorski J."/>
            <person name="Ivanova N."/>
            <person name="Mavrommatis K."/>
            <person name="Lucas S."/>
            <person name="Glavina del Rio T."/>
            <person name="Nolan M."/>
            <person name="Chen F."/>
            <person name="Tice H."/>
            <person name="Pitluck S."/>
            <person name="Cheng J.F."/>
            <person name="Chertkov O."/>
            <person name="Brettin T."/>
            <person name="Han C."/>
            <person name="Detter J.C."/>
            <person name="Kuske C."/>
            <person name="Bruce D."/>
            <person name="Goodwin L."/>
            <person name="Ovchinikova G."/>
            <person name="Pati A."/>
            <person name="Mikhailova N."/>
            <person name="Chen A."/>
            <person name="Palaniappan K."/>
            <person name="Land M."/>
            <person name="Hauser L."/>
            <person name="Chang Y.J."/>
            <person name="Jeffries C.D."/>
            <person name="Chain P."/>
            <person name="Rohde M."/>
            <person name="Goker M."/>
            <person name="Bristow J."/>
            <person name="Eisen J.A."/>
            <person name="Markowitz V."/>
            <person name="Hugenholtz P."/>
            <person name="Kyrpides N.C."/>
            <person name="Klenk H.P."/>
            <person name="Lapidus A."/>
        </authorList>
    </citation>
    <scope>NUCLEOTIDE SEQUENCE [LARGE SCALE GENOMIC DNA]</scope>
    <source>
        <strain evidence="3">ATCC 27377 / DSM 6068 / ICPB 4128</strain>
    </source>
</reference>
<dbReference type="EMBL" id="CP001848">
    <property type="protein sequence ID" value="ADB16538.1"/>
    <property type="molecule type" value="Genomic_DNA"/>
</dbReference>
<evidence type="ECO:0000313" key="3">
    <source>
        <dbReference type="Proteomes" id="UP000001887"/>
    </source>
</evidence>
<protein>
    <submittedName>
        <fullName evidence="2">SlyX protein</fullName>
    </submittedName>
</protein>
<proteinExistence type="predicted"/>
<feature type="compositionally biased region" description="Low complexity" evidence="1">
    <location>
        <begin position="49"/>
        <end position="61"/>
    </location>
</feature>
<feature type="region of interest" description="Disordered" evidence="1">
    <location>
        <begin position="49"/>
        <end position="75"/>
    </location>
</feature>
<keyword evidence="3" id="KW-1185">Reference proteome</keyword>
<evidence type="ECO:0000256" key="1">
    <source>
        <dbReference type="SAM" id="MobiDB-lite"/>
    </source>
</evidence>
<organism evidence="2 3">
    <name type="scientific">Pirellula staleyi (strain ATCC 27377 / DSM 6068 / ICPB 4128)</name>
    <name type="common">Pirella staleyi</name>
    <dbReference type="NCBI Taxonomy" id="530564"/>
    <lineage>
        <taxon>Bacteria</taxon>
        <taxon>Pseudomonadati</taxon>
        <taxon>Planctomycetota</taxon>
        <taxon>Planctomycetia</taxon>
        <taxon>Pirellulales</taxon>
        <taxon>Pirellulaceae</taxon>
        <taxon>Pirellula</taxon>
    </lineage>
</organism>
<dbReference type="Proteomes" id="UP000001887">
    <property type="component" value="Chromosome"/>
</dbReference>
<evidence type="ECO:0000313" key="2">
    <source>
        <dbReference type="EMBL" id="ADB16538.1"/>
    </source>
</evidence>
<dbReference type="AlphaFoldDB" id="D2QZQ5"/>